<name>A0A9W4H238_9ACTN</name>
<evidence type="ECO:0000313" key="2">
    <source>
        <dbReference type="EMBL" id="CAG7643969.1"/>
    </source>
</evidence>
<dbReference type="EMBL" id="CAJVAX010000017">
    <property type="protein sequence ID" value="CAG7643969.1"/>
    <property type="molecule type" value="Genomic_DNA"/>
</dbReference>
<dbReference type="Proteomes" id="UP001153328">
    <property type="component" value="Unassembled WGS sequence"/>
</dbReference>
<sequence>MVGVRGQRGAVHVDRLGRHEAVLVHQPDAVVAGRAPHARVRGDGQAQFAGGLEGGLLREGRVAGDVEGELEAEHVAAGRAAAHEVAEFGGAGPLGGRGLDVAVGQDEAAGYGLQRVGGGVGVLGGAQPVRPVDGGGHPGVEGFHGAEQVARVDVLRAEDPAPLQVVPDEVLREGPVGAVAAHRGLPQVAVGVDHAGHDDAARRVDLDGAVGDGEPRADGGDAVADDQHVVAGEHLPGGVDGQDGAAAQDDGTARGAAGAGRAVSAARAPASGAAGAPGGGLAHRLTLLRVTRTLVRPADVGPPSLSGLALSMDPGGCLRKAVRPADSGRYASGEPGPRTPGPPLARRPCHGAYGNRSRLHRGAGARP</sequence>
<reference evidence="2" key="1">
    <citation type="submission" date="2021-06" db="EMBL/GenBank/DDBJ databases">
        <authorList>
            <person name="Arsene-Ploetze F."/>
        </authorList>
    </citation>
    <scope>NUCLEOTIDE SEQUENCE</scope>
    <source>
        <strain evidence="2">SBRY1</strain>
    </source>
</reference>
<dbReference type="AlphaFoldDB" id="A0A9W4H238"/>
<feature type="region of interest" description="Disordered" evidence="1">
    <location>
        <begin position="321"/>
        <end position="367"/>
    </location>
</feature>
<feature type="compositionally biased region" description="Basic residues" evidence="1">
    <location>
        <begin position="357"/>
        <end position="367"/>
    </location>
</feature>
<evidence type="ECO:0000256" key="1">
    <source>
        <dbReference type="SAM" id="MobiDB-lite"/>
    </source>
</evidence>
<feature type="compositionally biased region" description="Low complexity" evidence="1">
    <location>
        <begin position="242"/>
        <end position="255"/>
    </location>
</feature>
<proteinExistence type="predicted"/>
<organism evidence="2 3">
    <name type="scientific">Actinacidiphila bryophytorum</name>
    <dbReference type="NCBI Taxonomy" id="1436133"/>
    <lineage>
        <taxon>Bacteria</taxon>
        <taxon>Bacillati</taxon>
        <taxon>Actinomycetota</taxon>
        <taxon>Actinomycetes</taxon>
        <taxon>Kitasatosporales</taxon>
        <taxon>Streptomycetaceae</taxon>
        <taxon>Actinacidiphila</taxon>
    </lineage>
</organism>
<gene>
    <name evidence="2" type="ORF">SBRY_30942</name>
</gene>
<keyword evidence="3" id="KW-1185">Reference proteome</keyword>
<protein>
    <submittedName>
        <fullName evidence="2">Uncharacterized protein</fullName>
    </submittedName>
</protein>
<evidence type="ECO:0000313" key="3">
    <source>
        <dbReference type="Proteomes" id="UP001153328"/>
    </source>
</evidence>
<feature type="region of interest" description="Disordered" evidence="1">
    <location>
        <begin position="233"/>
        <end position="255"/>
    </location>
</feature>
<comment type="caution">
    <text evidence="2">The sequence shown here is derived from an EMBL/GenBank/DDBJ whole genome shotgun (WGS) entry which is preliminary data.</text>
</comment>
<accession>A0A9W4H238</accession>